<dbReference type="GO" id="GO:0003676">
    <property type="term" value="F:nucleic acid binding"/>
    <property type="evidence" value="ECO:0007669"/>
    <property type="project" value="InterPro"/>
</dbReference>
<dbReference type="InterPro" id="IPR001878">
    <property type="entry name" value="Znf_CCHC"/>
</dbReference>
<keyword evidence="1" id="KW-0645">Protease</keyword>
<dbReference type="AlphaFoldDB" id="A0A6D2KUL4"/>
<feature type="region of interest" description="Disordered" evidence="3">
    <location>
        <begin position="31"/>
        <end position="75"/>
    </location>
</feature>
<dbReference type="GO" id="GO:0008270">
    <property type="term" value="F:zinc ion binding"/>
    <property type="evidence" value="ECO:0007669"/>
    <property type="project" value="UniProtKB-KW"/>
</dbReference>
<sequence>MSHEDRQRLLCSSCGRNGHVAENCFRTPGYPDWWGDRPRNKNTLGRGGGNSTSRGTSACRAPSTNQAPPARANAVTTSDRLGFSGLNDEQWKSLVEFLDQRATNHMTGSLDYLTDPHDMAPMSVKLPDGRFTVASKQGSVRLGSHLTLQNVLFVDGLHCHLISVSQLTRERTCVLQITDELCIIQDRMSKNLIGAAEQARGLYFFREIEAVAAAYQMEFASYDIWHKRLGHPSSKVMDLLSFSSSGFDKHSFLSKTCETCLSAKQTRDVFSTSINKTNDLFQLVHVDLWGPYRTTALCRARYFLTILDDYSHGLWLYLLPSKHDVSKTIKNFIALVERQFDKTVKTVRSDNGSEFVCLSEYFREHGIIHETSCVHTPQQNGRVERKHRHILNIARALRFQSHLPIEFWGECVLTAAYLINRTPTPLLQGKKPFELIHNKTSYSSSFTTLQSGYWRDIFFQKCCADFPYPIPTRTEKVPLFSPNLAEDFIGNHPLLEWPDLPDSTDAPVSLDTSLVLPTSPSSAVPSPAEEQPAVSDPHDSPQTSVLPDSVLEETKITTDREGDAITEREGDVSSPAPEVLGRGRRTRHLPTKLHDYVLQTTASPPLTFDEASFAITNYIDCGQFSEAHRVYLGCYNSRY</sequence>
<dbReference type="GO" id="GO:0008233">
    <property type="term" value="F:peptidase activity"/>
    <property type="evidence" value="ECO:0007669"/>
    <property type="project" value="UniProtKB-KW"/>
</dbReference>
<dbReference type="Pfam" id="PF22936">
    <property type="entry name" value="Pol_BBD"/>
    <property type="match status" value="1"/>
</dbReference>
<dbReference type="InterPro" id="IPR001584">
    <property type="entry name" value="Integrase_cat-core"/>
</dbReference>
<evidence type="ECO:0000259" key="4">
    <source>
        <dbReference type="PROSITE" id="PS50158"/>
    </source>
</evidence>
<accession>A0A6D2KUL4</accession>
<dbReference type="EMBL" id="CACVBM020001085">
    <property type="protein sequence ID" value="CAA7029625.1"/>
    <property type="molecule type" value="Genomic_DNA"/>
</dbReference>
<feature type="compositionally biased region" description="Basic and acidic residues" evidence="3">
    <location>
        <begin position="552"/>
        <end position="571"/>
    </location>
</feature>
<dbReference type="InterPro" id="IPR012337">
    <property type="entry name" value="RNaseH-like_sf"/>
</dbReference>
<name>A0A6D2KUL4_9BRAS</name>
<dbReference type="PROSITE" id="PS50994">
    <property type="entry name" value="INTEGRASE"/>
    <property type="match status" value="1"/>
</dbReference>
<feature type="domain" description="Integrase catalytic" evidence="5">
    <location>
        <begin position="275"/>
        <end position="440"/>
    </location>
</feature>
<evidence type="ECO:0000259" key="5">
    <source>
        <dbReference type="PROSITE" id="PS50994"/>
    </source>
</evidence>
<organism evidence="7 8">
    <name type="scientific">Microthlaspi erraticum</name>
    <dbReference type="NCBI Taxonomy" id="1685480"/>
    <lineage>
        <taxon>Eukaryota</taxon>
        <taxon>Viridiplantae</taxon>
        <taxon>Streptophyta</taxon>
        <taxon>Embryophyta</taxon>
        <taxon>Tracheophyta</taxon>
        <taxon>Spermatophyta</taxon>
        <taxon>Magnoliopsida</taxon>
        <taxon>eudicotyledons</taxon>
        <taxon>Gunneridae</taxon>
        <taxon>Pentapetalae</taxon>
        <taxon>rosids</taxon>
        <taxon>malvids</taxon>
        <taxon>Brassicales</taxon>
        <taxon>Brassicaceae</taxon>
        <taxon>Coluteocarpeae</taxon>
        <taxon>Microthlaspi</taxon>
    </lineage>
</organism>
<evidence type="ECO:0000256" key="3">
    <source>
        <dbReference type="SAM" id="MobiDB-lite"/>
    </source>
</evidence>
<keyword evidence="2" id="KW-0479">Metal-binding</keyword>
<dbReference type="EMBL" id="CACVBM020001624">
    <property type="protein sequence ID" value="CAA7056078.1"/>
    <property type="molecule type" value="Genomic_DNA"/>
</dbReference>
<keyword evidence="2" id="KW-0862">Zinc</keyword>
<evidence type="ECO:0000313" key="7">
    <source>
        <dbReference type="EMBL" id="CAA7056078.1"/>
    </source>
</evidence>
<dbReference type="Proteomes" id="UP000467841">
    <property type="component" value="Unassembled WGS sequence"/>
</dbReference>
<proteinExistence type="predicted"/>
<dbReference type="GO" id="GO:0015074">
    <property type="term" value="P:DNA integration"/>
    <property type="evidence" value="ECO:0007669"/>
    <property type="project" value="InterPro"/>
</dbReference>
<dbReference type="OrthoDB" id="1306223at2759"/>
<evidence type="ECO:0000256" key="2">
    <source>
        <dbReference type="PROSITE-ProRule" id="PRU00047"/>
    </source>
</evidence>
<dbReference type="Pfam" id="PF00665">
    <property type="entry name" value="rve"/>
    <property type="match status" value="1"/>
</dbReference>
<dbReference type="GO" id="GO:0006508">
    <property type="term" value="P:proteolysis"/>
    <property type="evidence" value="ECO:0007669"/>
    <property type="project" value="UniProtKB-KW"/>
</dbReference>
<keyword evidence="1" id="KW-0378">Hydrolase</keyword>
<dbReference type="InterPro" id="IPR054722">
    <property type="entry name" value="PolX-like_BBD"/>
</dbReference>
<protein>
    <recommendedName>
        <fullName evidence="9">Integrase catalytic domain-containing protein</fullName>
    </recommendedName>
</protein>
<feature type="domain" description="CCHC-type" evidence="4">
    <location>
        <begin position="11"/>
        <end position="24"/>
    </location>
</feature>
<feature type="region of interest" description="Disordered" evidence="3">
    <location>
        <begin position="506"/>
        <end position="586"/>
    </location>
</feature>
<reference evidence="7 8" key="1">
    <citation type="submission" date="2020-01" db="EMBL/GenBank/DDBJ databases">
        <authorList>
            <person name="Mishra B."/>
        </authorList>
    </citation>
    <scope>NUCLEOTIDE SEQUENCE [LARGE SCALE GENOMIC DNA]</scope>
</reference>
<keyword evidence="8" id="KW-1185">Reference proteome</keyword>
<evidence type="ECO:0000256" key="1">
    <source>
        <dbReference type="ARBA" id="ARBA00022670"/>
    </source>
</evidence>
<dbReference type="PANTHER" id="PTHR42648">
    <property type="entry name" value="TRANSPOSASE, PUTATIVE-RELATED"/>
    <property type="match status" value="1"/>
</dbReference>
<gene>
    <name evidence="6" type="ORF">MERR_LOCUS16860</name>
    <name evidence="7" type="ORF">MERR_LOCUS43314</name>
</gene>
<dbReference type="SUPFAM" id="SSF53098">
    <property type="entry name" value="Ribonuclease H-like"/>
    <property type="match status" value="1"/>
</dbReference>
<dbReference type="PANTHER" id="PTHR42648:SF31">
    <property type="entry name" value="RNA-DIRECTED DNA POLYMERASE"/>
    <property type="match status" value="1"/>
</dbReference>
<dbReference type="Pfam" id="PF13976">
    <property type="entry name" value="gag_pre-integrs"/>
    <property type="match status" value="1"/>
</dbReference>
<dbReference type="InterPro" id="IPR039537">
    <property type="entry name" value="Retrotran_Ty1/copia-like"/>
</dbReference>
<dbReference type="InterPro" id="IPR025724">
    <property type="entry name" value="GAG-pre-integrase_dom"/>
</dbReference>
<keyword evidence="2" id="KW-0863">Zinc-finger</keyword>
<dbReference type="InterPro" id="IPR036397">
    <property type="entry name" value="RNaseH_sf"/>
</dbReference>
<evidence type="ECO:0000313" key="8">
    <source>
        <dbReference type="Proteomes" id="UP000467841"/>
    </source>
</evidence>
<dbReference type="PROSITE" id="PS50158">
    <property type="entry name" value="ZF_CCHC"/>
    <property type="match status" value="1"/>
</dbReference>
<evidence type="ECO:0008006" key="9">
    <source>
        <dbReference type="Google" id="ProtNLM"/>
    </source>
</evidence>
<dbReference type="Gene3D" id="3.30.420.10">
    <property type="entry name" value="Ribonuclease H-like superfamily/Ribonuclease H"/>
    <property type="match status" value="1"/>
</dbReference>
<feature type="compositionally biased region" description="Low complexity" evidence="3">
    <location>
        <begin position="512"/>
        <end position="528"/>
    </location>
</feature>
<evidence type="ECO:0000313" key="6">
    <source>
        <dbReference type="EMBL" id="CAA7029625.1"/>
    </source>
</evidence>